<dbReference type="STRING" id="35608.A0A2U1NX82"/>
<proteinExistence type="predicted"/>
<keyword evidence="2" id="KW-1185">Reference proteome</keyword>
<dbReference type="AlphaFoldDB" id="A0A2U1NX82"/>
<evidence type="ECO:0000313" key="2">
    <source>
        <dbReference type="Proteomes" id="UP000245207"/>
    </source>
</evidence>
<accession>A0A2U1NX82</accession>
<sequence>MPNTPTPDLNIGSVVLYTAQGKFHESTTDTLDYVVSRSNDVVHNLKNVSSILFVTNGIQDNVSINV</sequence>
<dbReference type="EMBL" id="PKPP01002031">
    <property type="protein sequence ID" value="PWA78132.1"/>
    <property type="molecule type" value="Genomic_DNA"/>
</dbReference>
<dbReference type="OrthoDB" id="1937321at2759"/>
<comment type="caution">
    <text evidence="1">The sequence shown here is derived from an EMBL/GenBank/DDBJ whole genome shotgun (WGS) entry which is preliminary data.</text>
</comment>
<reference evidence="1 2" key="1">
    <citation type="journal article" date="2018" name="Mol. Plant">
        <title>The genome of Artemisia annua provides insight into the evolution of Asteraceae family and artemisinin biosynthesis.</title>
        <authorList>
            <person name="Shen Q."/>
            <person name="Zhang L."/>
            <person name="Liao Z."/>
            <person name="Wang S."/>
            <person name="Yan T."/>
            <person name="Shi P."/>
            <person name="Liu M."/>
            <person name="Fu X."/>
            <person name="Pan Q."/>
            <person name="Wang Y."/>
            <person name="Lv Z."/>
            <person name="Lu X."/>
            <person name="Zhang F."/>
            <person name="Jiang W."/>
            <person name="Ma Y."/>
            <person name="Chen M."/>
            <person name="Hao X."/>
            <person name="Li L."/>
            <person name="Tang Y."/>
            <person name="Lv G."/>
            <person name="Zhou Y."/>
            <person name="Sun X."/>
            <person name="Brodelius P.E."/>
            <person name="Rose J.K.C."/>
            <person name="Tang K."/>
        </authorList>
    </citation>
    <scope>NUCLEOTIDE SEQUENCE [LARGE SCALE GENOMIC DNA]</scope>
    <source>
        <strain evidence="2">cv. Huhao1</strain>
        <tissue evidence="1">Leaf</tissue>
    </source>
</reference>
<dbReference type="Proteomes" id="UP000245207">
    <property type="component" value="Unassembled WGS sequence"/>
</dbReference>
<protein>
    <submittedName>
        <fullName evidence="1">Uncharacterized protein</fullName>
    </submittedName>
</protein>
<evidence type="ECO:0000313" key="1">
    <source>
        <dbReference type="EMBL" id="PWA78132.1"/>
    </source>
</evidence>
<gene>
    <name evidence="1" type="ORF">CTI12_AA216890</name>
</gene>
<organism evidence="1 2">
    <name type="scientific">Artemisia annua</name>
    <name type="common">Sweet wormwood</name>
    <dbReference type="NCBI Taxonomy" id="35608"/>
    <lineage>
        <taxon>Eukaryota</taxon>
        <taxon>Viridiplantae</taxon>
        <taxon>Streptophyta</taxon>
        <taxon>Embryophyta</taxon>
        <taxon>Tracheophyta</taxon>
        <taxon>Spermatophyta</taxon>
        <taxon>Magnoliopsida</taxon>
        <taxon>eudicotyledons</taxon>
        <taxon>Gunneridae</taxon>
        <taxon>Pentapetalae</taxon>
        <taxon>asterids</taxon>
        <taxon>campanulids</taxon>
        <taxon>Asterales</taxon>
        <taxon>Asteraceae</taxon>
        <taxon>Asteroideae</taxon>
        <taxon>Anthemideae</taxon>
        <taxon>Artemisiinae</taxon>
        <taxon>Artemisia</taxon>
    </lineage>
</organism>
<name>A0A2U1NX82_ARTAN</name>